<evidence type="ECO:0000256" key="6">
    <source>
        <dbReference type="ARBA" id="ARBA00023152"/>
    </source>
</evidence>
<dbReference type="GO" id="GO:0006096">
    <property type="term" value="P:glycolytic process"/>
    <property type="evidence" value="ECO:0007669"/>
    <property type="project" value="UniProtKB-KW"/>
</dbReference>
<dbReference type="GO" id="GO:0000015">
    <property type="term" value="C:phosphopyruvate hydratase complex"/>
    <property type="evidence" value="ECO:0007669"/>
    <property type="project" value="InterPro"/>
</dbReference>
<reference evidence="11" key="1">
    <citation type="journal article" date="2013" name="Nature">
        <title>Pan genome of the phytoplankton Emiliania underpins its global distribution.</title>
        <authorList>
            <person name="Read B.A."/>
            <person name="Kegel J."/>
            <person name="Klute M.J."/>
            <person name="Kuo A."/>
            <person name="Lefebvre S.C."/>
            <person name="Maumus F."/>
            <person name="Mayer C."/>
            <person name="Miller J."/>
            <person name="Monier A."/>
            <person name="Salamov A."/>
            <person name="Young J."/>
            <person name="Aguilar M."/>
            <person name="Claverie J.M."/>
            <person name="Frickenhaus S."/>
            <person name="Gonzalez K."/>
            <person name="Herman E.K."/>
            <person name="Lin Y.C."/>
            <person name="Napier J."/>
            <person name="Ogata H."/>
            <person name="Sarno A.F."/>
            <person name="Shmutz J."/>
            <person name="Schroeder D."/>
            <person name="de Vargas C."/>
            <person name="Verret F."/>
            <person name="von Dassow P."/>
            <person name="Valentin K."/>
            <person name="Van de Peer Y."/>
            <person name="Wheeler G."/>
            <person name="Dacks J.B."/>
            <person name="Delwiche C.F."/>
            <person name="Dyhrman S.T."/>
            <person name="Glockner G."/>
            <person name="John U."/>
            <person name="Richards T."/>
            <person name="Worden A.Z."/>
            <person name="Zhang X."/>
            <person name="Grigoriev I.V."/>
            <person name="Allen A.E."/>
            <person name="Bidle K."/>
            <person name="Borodovsky M."/>
            <person name="Bowler C."/>
            <person name="Brownlee C."/>
            <person name="Cock J.M."/>
            <person name="Elias M."/>
            <person name="Gladyshev V.N."/>
            <person name="Groth M."/>
            <person name="Guda C."/>
            <person name="Hadaegh A."/>
            <person name="Iglesias-Rodriguez M.D."/>
            <person name="Jenkins J."/>
            <person name="Jones B.M."/>
            <person name="Lawson T."/>
            <person name="Leese F."/>
            <person name="Lindquist E."/>
            <person name="Lobanov A."/>
            <person name="Lomsadze A."/>
            <person name="Malik S.B."/>
            <person name="Marsh M.E."/>
            <person name="Mackinder L."/>
            <person name="Mock T."/>
            <person name="Mueller-Roeber B."/>
            <person name="Pagarete A."/>
            <person name="Parker M."/>
            <person name="Probert I."/>
            <person name="Quesneville H."/>
            <person name="Raines C."/>
            <person name="Rensing S.A."/>
            <person name="Riano-Pachon D.M."/>
            <person name="Richier S."/>
            <person name="Rokitta S."/>
            <person name="Shiraiwa Y."/>
            <person name="Soanes D.M."/>
            <person name="van der Giezen M."/>
            <person name="Wahlund T.M."/>
            <person name="Williams B."/>
            <person name="Wilson W."/>
            <person name="Wolfe G."/>
            <person name="Wurch L.L."/>
        </authorList>
    </citation>
    <scope>NUCLEOTIDE SEQUENCE</scope>
</reference>
<organism evidence="10 11">
    <name type="scientific">Emiliania huxleyi (strain CCMP1516)</name>
    <dbReference type="NCBI Taxonomy" id="280463"/>
    <lineage>
        <taxon>Eukaryota</taxon>
        <taxon>Haptista</taxon>
        <taxon>Haptophyta</taxon>
        <taxon>Prymnesiophyceae</taxon>
        <taxon>Isochrysidales</taxon>
        <taxon>Noelaerhabdaceae</taxon>
        <taxon>Emiliania</taxon>
    </lineage>
</organism>
<dbReference type="PaxDb" id="2903-EOD39407"/>
<comment type="pathway">
    <text evidence="2">Carbohydrate degradation; glycolysis; pyruvate from D-glyceraldehyde 3-phosphate: step 4/5.</text>
</comment>
<dbReference type="SFLD" id="SFLDG00178">
    <property type="entry name" value="enolase"/>
    <property type="match status" value="1"/>
</dbReference>
<dbReference type="RefSeq" id="XP_005791836.1">
    <property type="nucleotide sequence ID" value="XM_005791779.1"/>
</dbReference>
<dbReference type="GO" id="GO:0004634">
    <property type="term" value="F:phosphopyruvate hydratase activity"/>
    <property type="evidence" value="ECO:0007669"/>
    <property type="project" value="UniProtKB-EC"/>
</dbReference>
<protein>
    <recommendedName>
        <fullName evidence="4">phosphopyruvate hydratase</fullName>
        <ecNumber evidence="4">4.2.1.11</ecNumber>
    </recommendedName>
</protein>
<accession>A0A0D3KUH2</accession>
<evidence type="ECO:0000256" key="1">
    <source>
        <dbReference type="ARBA" id="ARBA00001946"/>
    </source>
</evidence>
<comment type="cofactor">
    <cofactor evidence="1">
        <name>Mg(2+)</name>
        <dbReference type="ChEBI" id="CHEBI:18420"/>
    </cofactor>
</comment>
<dbReference type="SMART" id="SM01192">
    <property type="entry name" value="Enolase_C"/>
    <property type="match status" value="1"/>
</dbReference>
<evidence type="ECO:0000256" key="4">
    <source>
        <dbReference type="ARBA" id="ARBA00012058"/>
    </source>
</evidence>
<dbReference type="AlphaFoldDB" id="A0A0D3KUH2"/>
<dbReference type="SFLD" id="SFLDS00001">
    <property type="entry name" value="Enolase"/>
    <property type="match status" value="1"/>
</dbReference>
<dbReference type="STRING" id="2903.R1DW82"/>
<dbReference type="GO" id="GO:0000287">
    <property type="term" value="F:magnesium ion binding"/>
    <property type="evidence" value="ECO:0007669"/>
    <property type="project" value="InterPro"/>
</dbReference>
<reference evidence="10" key="2">
    <citation type="submission" date="2024-10" db="UniProtKB">
        <authorList>
            <consortium name="EnsemblProtists"/>
        </authorList>
    </citation>
    <scope>IDENTIFICATION</scope>
</reference>
<dbReference type="Pfam" id="PF00113">
    <property type="entry name" value="Enolase_C"/>
    <property type="match status" value="1"/>
</dbReference>
<dbReference type="SMART" id="SM01193">
    <property type="entry name" value="Enolase_N"/>
    <property type="match status" value="1"/>
</dbReference>
<dbReference type="Proteomes" id="UP000013827">
    <property type="component" value="Unassembled WGS sequence"/>
</dbReference>
<dbReference type="HOGENOM" id="CLU_031223_0_0_1"/>
<dbReference type="EnsemblProtists" id="EOD39407">
    <property type="protein sequence ID" value="EOD39407"/>
    <property type="gene ID" value="EMIHUDRAFT_420746"/>
</dbReference>
<dbReference type="PROSITE" id="PS00164">
    <property type="entry name" value="ENOLASE"/>
    <property type="match status" value="1"/>
</dbReference>
<dbReference type="SUPFAM" id="SSF54826">
    <property type="entry name" value="Enolase N-terminal domain-like"/>
    <property type="match status" value="1"/>
</dbReference>
<dbReference type="FunFam" id="3.20.20.120:FF:000002">
    <property type="entry name" value="Enolase 1"/>
    <property type="match status" value="1"/>
</dbReference>
<dbReference type="InterPro" id="IPR020809">
    <property type="entry name" value="Enolase_CS"/>
</dbReference>
<name>A0A0D3KUH2_EMIH1</name>
<dbReference type="Gene3D" id="3.30.390.10">
    <property type="entry name" value="Enolase-like, N-terminal domain"/>
    <property type="match status" value="1"/>
</dbReference>
<dbReference type="GeneID" id="17284678"/>
<dbReference type="SUPFAM" id="SSF47391">
    <property type="entry name" value="Dimerization-anchoring domain of cAMP-dependent PK regulatory subunit"/>
    <property type="match status" value="1"/>
</dbReference>
<dbReference type="NCBIfam" id="TIGR01060">
    <property type="entry name" value="eno"/>
    <property type="match status" value="1"/>
</dbReference>
<dbReference type="CDD" id="cd22962">
    <property type="entry name" value="DD_AtENO3-like"/>
    <property type="match status" value="1"/>
</dbReference>
<evidence type="ECO:0000256" key="5">
    <source>
        <dbReference type="ARBA" id="ARBA00022842"/>
    </source>
</evidence>
<dbReference type="SFLD" id="SFLDF00002">
    <property type="entry name" value="enolase"/>
    <property type="match status" value="1"/>
</dbReference>
<evidence type="ECO:0000256" key="7">
    <source>
        <dbReference type="ARBA" id="ARBA00023239"/>
    </source>
</evidence>
<dbReference type="InterPro" id="IPR020811">
    <property type="entry name" value="Enolase_N"/>
</dbReference>
<evidence type="ECO:0000259" key="8">
    <source>
        <dbReference type="SMART" id="SM01192"/>
    </source>
</evidence>
<evidence type="ECO:0000256" key="2">
    <source>
        <dbReference type="ARBA" id="ARBA00005031"/>
    </source>
</evidence>
<dbReference type="Pfam" id="PF03952">
    <property type="entry name" value="Enolase_N"/>
    <property type="match status" value="1"/>
</dbReference>
<keyword evidence="6" id="KW-0324">Glycolysis</keyword>
<dbReference type="InterPro" id="IPR029017">
    <property type="entry name" value="Enolase-like_N"/>
</dbReference>
<dbReference type="HAMAP" id="MF_00318">
    <property type="entry name" value="Enolase"/>
    <property type="match status" value="1"/>
</dbReference>
<evidence type="ECO:0000313" key="11">
    <source>
        <dbReference type="Proteomes" id="UP000013827"/>
    </source>
</evidence>
<feature type="domain" description="Enolase N-terminal" evidence="9">
    <location>
        <begin position="55"/>
        <end position="190"/>
    </location>
</feature>
<dbReference type="eggNOG" id="KOG2670">
    <property type="taxonomic scope" value="Eukaryota"/>
</dbReference>
<comment type="similarity">
    <text evidence="3">Belongs to the enolase family.</text>
</comment>
<dbReference type="InterPro" id="IPR036849">
    <property type="entry name" value="Enolase-like_C_sf"/>
</dbReference>
<dbReference type="KEGG" id="ehx:EMIHUDRAFT_420746"/>
<proteinExistence type="inferred from homology"/>
<evidence type="ECO:0000256" key="3">
    <source>
        <dbReference type="ARBA" id="ARBA00009604"/>
    </source>
</evidence>
<dbReference type="EC" id="4.2.1.11" evidence="4"/>
<keyword evidence="11" id="KW-1185">Reference proteome</keyword>
<dbReference type="InterPro" id="IPR020810">
    <property type="entry name" value="Enolase_C"/>
</dbReference>
<evidence type="ECO:0000259" key="9">
    <source>
        <dbReference type="SMART" id="SM01193"/>
    </source>
</evidence>
<keyword evidence="5" id="KW-0460">Magnesium</keyword>
<dbReference type="PANTHER" id="PTHR11902">
    <property type="entry name" value="ENOLASE"/>
    <property type="match status" value="1"/>
</dbReference>
<dbReference type="FunFam" id="3.30.390.10:FF:000001">
    <property type="entry name" value="Enolase"/>
    <property type="match status" value="1"/>
</dbReference>
<dbReference type="InterPro" id="IPR000941">
    <property type="entry name" value="Enolase"/>
</dbReference>
<dbReference type="OMA" id="GMSITKI"/>
<dbReference type="PANTHER" id="PTHR11902:SF56">
    <property type="entry name" value="CYTOSOLIC ENOLASE 3"/>
    <property type="match status" value="1"/>
</dbReference>
<dbReference type="CDD" id="cd03313">
    <property type="entry name" value="enolase"/>
    <property type="match status" value="1"/>
</dbReference>
<evidence type="ECO:0000313" key="10">
    <source>
        <dbReference type="EnsemblProtists" id="EOD39407"/>
    </source>
</evidence>
<sequence>MAATQSEQEVQAYLDTHKIQTIVEDAINACVKANAEDPCAHMSETLASKASPEKITKCVARQIFDSRGNPTVEVDVHTTKGSYRAAVPSGASTGIYEALELRDNIKEDYMGKGVSQAVKNVNEIISPALKDMSPIDQKAIDDKMVKELDGQQNEWGWSKSKLGANAILAVSMAVCKAGAAAKGVPLYKHIANLADNPTDKMYMPVPSFNIINGGSHAGNKLAMQEFMILPVGASSFSEAMKMGSEVYHNLKSVIKKKYGQDACNVGDEGGFAPNILDNKEGLDLVVEAIEKAGYTGKVKIGMDVAASEFWKEEEKVYDLDFKTENNDGAQSSQKMSGESLLSMYEQFCSDYPMVSIEDPFDQDDFASYGAMTAKLGESCQVVGDDLLVTNPTRVQKAIDDKACNALLLKVNQIGSITEAIEAVNMAQKAGWGVMTSHRSGETEDSFIADLAVGLKTGQIKTGAPCRSERLAKYNQLLRIEEELGDCAIYTGADFRSPPK</sequence>
<dbReference type="UniPathway" id="UPA00109">
    <property type="reaction ID" value="UER00187"/>
</dbReference>
<dbReference type="PRINTS" id="PR00148">
    <property type="entry name" value="ENOLASE"/>
</dbReference>
<dbReference type="SUPFAM" id="SSF51604">
    <property type="entry name" value="Enolase C-terminal domain-like"/>
    <property type="match status" value="1"/>
</dbReference>
<dbReference type="Gene3D" id="3.20.20.120">
    <property type="entry name" value="Enolase-like C-terminal domain"/>
    <property type="match status" value="1"/>
</dbReference>
<feature type="domain" description="Enolase C-terminal TIM barrel" evidence="8">
    <location>
        <begin position="200"/>
        <end position="497"/>
    </location>
</feature>
<keyword evidence="7" id="KW-0456">Lyase</keyword>